<proteinExistence type="predicted"/>
<gene>
    <name evidence="3" type="ORF">V1264_024936</name>
</gene>
<feature type="domain" description="Neurotransmitter-gated ion-channel ligand-binding" evidence="2">
    <location>
        <begin position="33"/>
        <end position="119"/>
    </location>
</feature>
<organism evidence="3 4">
    <name type="scientific">Littorina saxatilis</name>
    <dbReference type="NCBI Taxonomy" id="31220"/>
    <lineage>
        <taxon>Eukaryota</taxon>
        <taxon>Metazoa</taxon>
        <taxon>Spiralia</taxon>
        <taxon>Lophotrochozoa</taxon>
        <taxon>Mollusca</taxon>
        <taxon>Gastropoda</taxon>
        <taxon>Caenogastropoda</taxon>
        <taxon>Littorinimorpha</taxon>
        <taxon>Littorinoidea</taxon>
        <taxon>Littorinidae</taxon>
        <taxon>Littorina</taxon>
    </lineage>
</organism>
<dbReference type="Pfam" id="PF02931">
    <property type="entry name" value="Neur_chan_LBD"/>
    <property type="match status" value="1"/>
</dbReference>
<sequence length="120" mass="13052">MINHFSLPLLAVCTVLLWHASLSTTTTASMRMSILESILDEQSSLVRPDGPESGSPVSVNISYGLISIGKVEQSTGLFETVGYLKLQWKDPRLAFRSGLASAIKVDPASIWTPDIELYNA</sequence>
<dbReference type="Proteomes" id="UP001374579">
    <property type="component" value="Unassembled WGS sequence"/>
</dbReference>
<keyword evidence="1" id="KW-0732">Signal</keyword>
<dbReference type="InterPro" id="IPR006202">
    <property type="entry name" value="Neur_chan_lig-bd"/>
</dbReference>
<evidence type="ECO:0000256" key="1">
    <source>
        <dbReference type="SAM" id="SignalP"/>
    </source>
</evidence>
<dbReference type="SUPFAM" id="SSF63712">
    <property type="entry name" value="Nicotinic receptor ligand binding domain-like"/>
    <property type="match status" value="1"/>
</dbReference>
<accession>A0AAN9FYV3</accession>
<reference evidence="3 4" key="1">
    <citation type="submission" date="2024-02" db="EMBL/GenBank/DDBJ databases">
        <title>Chromosome-scale genome assembly of the rough periwinkle Littorina saxatilis.</title>
        <authorList>
            <person name="De Jode A."/>
            <person name="Faria R."/>
            <person name="Formenti G."/>
            <person name="Sims Y."/>
            <person name="Smith T.P."/>
            <person name="Tracey A."/>
            <person name="Wood J.M.D."/>
            <person name="Zagrodzka Z.B."/>
            <person name="Johannesson K."/>
            <person name="Butlin R.K."/>
            <person name="Leder E.H."/>
        </authorList>
    </citation>
    <scope>NUCLEOTIDE SEQUENCE [LARGE SCALE GENOMIC DNA]</scope>
    <source>
        <strain evidence="3">Snail1</strain>
        <tissue evidence="3">Muscle</tissue>
    </source>
</reference>
<dbReference type="GO" id="GO:0005230">
    <property type="term" value="F:extracellular ligand-gated monoatomic ion channel activity"/>
    <property type="evidence" value="ECO:0007669"/>
    <property type="project" value="InterPro"/>
</dbReference>
<name>A0AAN9FYV3_9CAEN</name>
<comment type="caution">
    <text evidence="3">The sequence shown here is derived from an EMBL/GenBank/DDBJ whole genome shotgun (WGS) entry which is preliminary data.</text>
</comment>
<protein>
    <recommendedName>
        <fullName evidence="2">Neurotransmitter-gated ion-channel ligand-binding domain-containing protein</fullName>
    </recommendedName>
</protein>
<evidence type="ECO:0000259" key="2">
    <source>
        <dbReference type="Pfam" id="PF02931"/>
    </source>
</evidence>
<dbReference type="Gene3D" id="2.70.170.10">
    <property type="entry name" value="Neurotransmitter-gated ion-channel ligand-binding domain"/>
    <property type="match status" value="1"/>
</dbReference>
<evidence type="ECO:0000313" key="4">
    <source>
        <dbReference type="Proteomes" id="UP001374579"/>
    </source>
</evidence>
<dbReference type="AlphaFoldDB" id="A0AAN9FYV3"/>
<dbReference type="InterPro" id="IPR036734">
    <property type="entry name" value="Neur_chan_lig-bd_sf"/>
</dbReference>
<evidence type="ECO:0000313" key="3">
    <source>
        <dbReference type="EMBL" id="KAK7089072.1"/>
    </source>
</evidence>
<keyword evidence="4" id="KW-1185">Reference proteome</keyword>
<feature type="chain" id="PRO_5042879545" description="Neurotransmitter-gated ion-channel ligand-binding domain-containing protein" evidence="1">
    <location>
        <begin position="24"/>
        <end position="120"/>
    </location>
</feature>
<feature type="signal peptide" evidence="1">
    <location>
        <begin position="1"/>
        <end position="23"/>
    </location>
</feature>
<dbReference type="EMBL" id="JBAMIC010003067">
    <property type="protein sequence ID" value="KAK7089072.1"/>
    <property type="molecule type" value="Genomic_DNA"/>
</dbReference>
<dbReference type="GO" id="GO:0016020">
    <property type="term" value="C:membrane"/>
    <property type="evidence" value="ECO:0007669"/>
    <property type="project" value="InterPro"/>
</dbReference>